<dbReference type="Gene3D" id="3.40.50.300">
    <property type="entry name" value="P-loop containing nucleotide triphosphate hydrolases"/>
    <property type="match status" value="1"/>
</dbReference>
<organism evidence="4 5">
    <name type="scientific">Nesidiocoris tenuis</name>
    <dbReference type="NCBI Taxonomy" id="355587"/>
    <lineage>
        <taxon>Eukaryota</taxon>
        <taxon>Metazoa</taxon>
        <taxon>Ecdysozoa</taxon>
        <taxon>Arthropoda</taxon>
        <taxon>Hexapoda</taxon>
        <taxon>Insecta</taxon>
        <taxon>Pterygota</taxon>
        <taxon>Neoptera</taxon>
        <taxon>Paraneoptera</taxon>
        <taxon>Hemiptera</taxon>
        <taxon>Heteroptera</taxon>
        <taxon>Panheteroptera</taxon>
        <taxon>Cimicomorpha</taxon>
        <taxon>Miridae</taxon>
        <taxon>Dicyphina</taxon>
        <taxon>Nesidiocoris</taxon>
    </lineage>
</organism>
<keyword evidence="1 3" id="KW-0547">Nucleotide-binding</keyword>
<keyword evidence="4" id="KW-0675">Receptor</keyword>
<protein>
    <submittedName>
        <fullName evidence="4">Signal recognition particle receptor beta subunit</fullName>
    </submittedName>
</protein>
<dbReference type="SMART" id="SM00177">
    <property type="entry name" value="ARF"/>
    <property type="match status" value="1"/>
</dbReference>
<dbReference type="PROSITE" id="PS51417">
    <property type="entry name" value="ARF"/>
    <property type="match status" value="1"/>
</dbReference>
<dbReference type="NCBIfam" id="TIGR00231">
    <property type="entry name" value="small_GTP"/>
    <property type="match status" value="1"/>
</dbReference>
<dbReference type="SMART" id="SM00178">
    <property type="entry name" value="SAR"/>
    <property type="match status" value="1"/>
</dbReference>
<evidence type="ECO:0000256" key="1">
    <source>
        <dbReference type="ARBA" id="ARBA00022741"/>
    </source>
</evidence>
<dbReference type="Proteomes" id="UP001307889">
    <property type="component" value="Chromosome 2"/>
</dbReference>
<dbReference type="InterPro" id="IPR006689">
    <property type="entry name" value="Small_GTPase_ARF/SAR"/>
</dbReference>
<proteinExistence type="inferred from homology"/>
<dbReference type="PROSITE" id="PS51419">
    <property type="entry name" value="RAB"/>
    <property type="match status" value="1"/>
</dbReference>
<dbReference type="InterPro" id="IPR027417">
    <property type="entry name" value="P-loop_NTPase"/>
</dbReference>
<evidence type="ECO:0000256" key="2">
    <source>
        <dbReference type="ARBA" id="ARBA00023134"/>
    </source>
</evidence>
<keyword evidence="2 3" id="KW-0342">GTP-binding</keyword>
<gene>
    <name evidence="4" type="ORF">NTJ_02643</name>
</gene>
<dbReference type="SMART" id="SM00175">
    <property type="entry name" value="RAB"/>
    <property type="match status" value="1"/>
</dbReference>
<dbReference type="EMBL" id="AP028910">
    <property type="protein sequence ID" value="BES89836.1"/>
    <property type="molecule type" value="Genomic_DNA"/>
</dbReference>
<dbReference type="Pfam" id="PF00025">
    <property type="entry name" value="Arf"/>
    <property type="match status" value="1"/>
</dbReference>
<dbReference type="InterPro" id="IPR024156">
    <property type="entry name" value="Small_GTPase_ARF"/>
</dbReference>
<name>A0ABN7AG54_9HEMI</name>
<comment type="similarity">
    <text evidence="3">Belongs to the small GTPase superfamily. Arf family.</text>
</comment>
<dbReference type="InterPro" id="IPR005225">
    <property type="entry name" value="Small_GTP-bd"/>
</dbReference>
<dbReference type="PANTHER" id="PTHR11711">
    <property type="entry name" value="ADP RIBOSYLATION FACTOR-RELATED"/>
    <property type="match status" value="1"/>
</dbReference>
<sequence>MSGFFSRLSALFGLKKKSVKVIMVGLNNSGKSTIVSLLKSDGDKNSEIVPTVGLNIEHFRYQQVLFTMFDMSGQGKHRYLWERYYKNCDGIIFVIDSSDRLRLAVAKEELNLLLKHPDLSNRKIPILFLANKMDVREALSSVKIANAFGLEKIKDKPWHIFATSALTGEGLQNGIEWFTEQLSQGDVYT</sequence>
<dbReference type="SUPFAM" id="SSF52540">
    <property type="entry name" value="P-loop containing nucleoside triphosphate hydrolases"/>
    <property type="match status" value="1"/>
</dbReference>
<evidence type="ECO:0000256" key="3">
    <source>
        <dbReference type="RuleBase" id="RU003925"/>
    </source>
</evidence>
<evidence type="ECO:0000313" key="5">
    <source>
        <dbReference type="Proteomes" id="UP001307889"/>
    </source>
</evidence>
<dbReference type="PRINTS" id="PR00328">
    <property type="entry name" value="SAR1GTPBP"/>
</dbReference>
<evidence type="ECO:0000313" key="4">
    <source>
        <dbReference type="EMBL" id="BES89836.1"/>
    </source>
</evidence>
<keyword evidence="5" id="KW-1185">Reference proteome</keyword>
<reference evidence="4 5" key="1">
    <citation type="submission" date="2023-09" db="EMBL/GenBank/DDBJ databases">
        <title>Nesidiocoris tenuis whole genome shotgun sequence.</title>
        <authorList>
            <person name="Shibata T."/>
            <person name="Shimoda M."/>
            <person name="Kobayashi T."/>
            <person name="Uehara T."/>
        </authorList>
    </citation>
    <scope>NUCLEOTIDE SEQUENCE [LARGE SCALE GENOMIC DNA]</scope>
    <source>
        <strain evidence="4 5">Japan</strain>
    </source>
</reference>
<accession>A0ABN7AG54</accession>